<feature type="compositionally biased region" description="Polar residues" evidence="1">
    <location>
        <begin position="1661"/>
        <end position="1677"/>
    </location>
</feature>
<feature type="region of interest" description="Disordered" evidence="1">
    <location>
        <begin position="875"/>
        <end position="903"/>
    </location>
</feature>
<reference evidence="4 5" key="1">
    <citation type="submission" date="2017-11" db="EMBL/GenBank/DDBJ databases">
        <title>Genomic Encyclopedia of Archaeal and Bacterial Type Strains, Phase II (KMG-II): From Individual Species to Whole Genera.</title>
        <authorList>
            <person name="Goeker M."/>
        </authorList>
    </citation>
    <scope>NUCLEOTIDE SEQUENCE [LARGE SCALE GENOMIC DNA]</scope>
    <source>
        <strain evidence="4 5">DSM 25478</strain>
    </source>
</reference>
<keyword evidence="2" id="KW-0472">Membrane</keyword>
<organism evidence="4 5">
    <name type="scientific">Sediminihabitans luteus</name>
    <dbReference type="NCBI Taxonomy" id="1138585"/>
    <lineage>
        <taxon>Bacteria</taxon>
        <taxon>Bacillati</taxon>
        <taxon>Actinomycetota</taxon>
        <taxon>Actinomycetes</taxon>
        <taxon>Micrococcales</taxon>
        <taxon>Cellulomonadaceae</taxon>
        <taxon>Sediminihabitans</taxon>
    </lineage>
</organism>
<evidence type="ECO:0000259" key="3">
    <source>
        <dbReference type="Pfam" id="PF19407"/>
    </source>
</evidence>
<keyword evidence="2" id="KW-0812">Transmembrane</keyword>
<gene>
    <name evidence="4" type="ORF">CLV28_1880</name>
</gene>
<feature type="compositionally biased region" description="Basic residues" evidence="1">
    <location>
        <begin position="11"/>
        <end position="27"/>
    </location>
</feature>
<dbReference type="Gene3D" id="2.60.40.1140">
    <property type="entry name" value="Collagen-binding surface protein Cna, B-type domain"/>
    <property type="match status" value="1"/>
</dbReference>
<evidence type="ECO:0000313" key="5">
    <source>
        <dbReference type="Proteomes" id="UP000231693"/>
    </source>
</evidence>
<evidence type="ECO:0000313" key="4">
    <source>
        <dbReference type="EMBL" id="PJJ74383.1"/>
    </source>
</evidence>
<evidence type="ECO:0000256" key="2">
    <source>
        <dbReference type="SAM" id="Phobius"/>
    </source>
</evidence>
<feature type="region of interest" description="Disordered" evidence="1">
    <location>
        <begin position="1"/>
        <end position="29"/>
    </location>
</feature>
<name>A0A2M9CR37_9CELL</name>
<feature type="region of interest" description="Disordered" evidence="1">
    <location>
        <begin position="690"/>
        <end position="722"/>
    </location>
</feature>
<dbReference type="Gene3D" id="2.60.40.740">
    <property type="match status" value="1"/>
</dbReference>
<proteinExistence type="predicted"/>
<dbReference type="InterPro" id="IPR046022">
    <property type="entry name" value="DUF5979"/>
</dbReference>
<feature type="domain" description="DUF5979" evidence="3">
    <location>
        <begin position="2408"/>
        <end position="2525"/>
    </location>
</feature>
<sequence>MGRNGSMHGARTARRSGGRRAGSHRSRAQGSWARRGWAALGAVLLAMPLAVVPALPAAAAPAWGISKLETSTGPYLPGQTVTWVVTVSCSDPNFDPCVPTTMTDTLPDGVELVSASIQNQEGASGGSLDVDTETDTVTYMADSVNNGGQVQILVTAQIADDIPYSASGEPITNTATVDSDNTDSKSATDDIVANVPLVLDSTTTKTINPEGAIASPGTPATVTLGSTNTSNDPVSSLVITEPTADTDPNPFTYLGFTGWGAVTWPEGATSADVTFACADGTSPVGTSTTPDTLPDPPAGCEVEGFTIEFDGAIEIGASASVPFDVEQTDEVTTLTDTTTVADTTESNVVHAEGESTPRPASDTYVLTPPNNSVIPSKSFTPPVVSAGDPATVTLGAVNDGDPTTSLSITEPSPDTPSPFEGDDALTFTGWGTADEPGVVQWPSEATAASVTYTCSDSSTPTVPATAEDTLPEPPAGCVVVGFTVDFTGDIVTGAEASLPFQVSTDLDQETDNVLHPNEITVSIPNDSQTADATLETLTDRLATESSKTISPSSIPALPGQTVVVGLPTQLLPFGEDGSTTNADQIVVQDPTSTDDPAEFWDDFTASSVRSTEVPAGTSLTVNYWDGTAWVEAPGCGSPVEGAATVNCDLPDGAQGVQFVYDDTTGEGIPPGTSVSPNFVAAYDGPQDRDAPIENCGASSSSSTSVNPTEQAEGCDSVDPFPVPTNPGDLNFVAKDFLAPAGQSDTPYSVRARTQDEITAQITWSTNGFEGVDPMVISDLADPVAADDPAIDGSFYDAFDLVSIPAIDASLDPLIRYDAITAVELYVDGAWVPAGGAATPCTVADPCVGSFPGYTLTDDESAAATSVRLTYTEAPNRSQFPADPTVPAQGEGVARSTQADGRHVDLEFRLRDDRRSGGPALGRDQGEIYNTTDAGLVTDTARATATFQGAERTDTDDDDVLILDEPINVGIGKQWAGGPLSVPPQGTPYADFPTTVVTITASNNSVARVDELRIAEPSTANGDNVVEPETTADASPFDAFTLTDIIDVSPPDGTETTVVTLTRVGGATTDYTEAEAQALTADELADVIGVEVTFDGRIASTETGVNEGVLEMRLKLRELDRYTGERVTIAHDPNPVPNSAGAEVSDPGGTTTQTPQAWATADMELRDAEISMVQTKSFSPGAVVEPGSDAEPNPTSVLEITGQPTGPSRAVEMTLTDVDGSFWNQYDLVDLADTTFRAPIDQVQIDACTGGTYDEASDTFAGCTWTDGEPSDAFALPDGVDAADVVGLRFTFTKADGTIWENPSNPTQVVHLTVRVRETLRSDPDVLVPTDLTLNDPAPGEDAPGIATNDVTATVTGADLVFDPADPDNPAPVSSEADASGTITYAHAENGVKIVKDFDSDISEGTKPPGVAFPMNITVTNVGNRPIVDPVISDPMPTDADGPQLRLADVDEPYSYALTEPAAAPPGQPNGPQLPTDPDAVTVDRTGNVAGLTWTFPPGTVLEVGQSYTITVQVIFRTTLAANTTVENTAGVTGDRPWDVCRAQSGDTGADIDGRLDAETGACEADADVTPIPSGVLAESKLVKATNDEYPLGVIVDPDQPGSVTADDCSPNISGFYAYPCTPVIPPGQNETWRIRVDNVGNLPMDKVVIYDRFPRPGDTGSDPTSSSQRDSQFTPVFTNDPPPEVVNAPAGSTTTFYYTTVTDYCPDDLADPLNEPSCSADPSAGGWAELTPDTPEATLEQITALKTVIVMAPDNLFRPGAFIALDGTSTTPPEAPESGDESIAFNSAATSGVIVTQNGTRFSSLSTEGVKVGVATATGPLEIDKLVTGAGADYAPDSFEMELVCTSAVGSWLETELDPIPVTVTPGTPTVVPNLPYGAECTLTEDTATNGQSELLVGTVTIDSQDPENPTRLLAINRYDLSTIVIDKQVVTDAVDETGEPVPFGPFSGTVECTFLGEDVYASGYSADDPMEFTIEDGESVEFDDLPVGSDCVVTETDDGNASSTTITVRHGLQEPVTTAGSTAVLDLLGDVVSIPRNAVTLTNTFDVGVLDLEKAVVGTGAEAYGTGPFTIEVVCTYDDDGDGPGEARTVYDSTVVLGGDAPLTAEIANLPEGAVCAVRELDDAGATGAVVLPDTITVDSETPAQVVITNTFDTGEIQVDKDLAGLGALYGPGPFEVELACTYEDVELTIPDGATRELDAGGDGVLYTGLPVGAECTLTETNTFGATSTTIVVDDGDPSEFPAGQDPTVDVTVPAAVDGEPTTVEVGVTNTFETAPLVVRKVVDGDGAAFAPPMPELPALPTTLEELADFDLGSVPFDEFPYEVQIACEFDGLDVPIVGGDTRRFGPGFPGLYFGLPDGAVCTVTELENGGATDTAYAPNPVIVDGEASLEDPVTAVVTNTYDVGSIEVDKVVDGDGAAFVTAPFEVSLTCTFEGKDIEVPGGPTRTVTPDEPATYEGLPIGAECVVTETDDAGAAEVTISSQTVGRDPSDPEAEGETGGPGEVQVSREDWDDPAVVTVTNTFDVGSLEVDKLVDGDGAEDFGAGPFESTLECTFQGEPIEIPGGPTRSLVPGSPAVYEGLPVDAACAVTESGTGGATSTTVATVGSDGVPGDVVVPADDAEPAVVLLTNTFDVGQVLVTKELDGDGAGLHEDDTFTVELACTQDVDGEQVAVEVPGGAERGLTADADWSTTYTVPQGATCTLTETGTGDAEEVAFTVDGTTQAADLAAGDPTTDEFTVPVAEVSEVDLTVTNTWSAPPSDGTLPWTGATVAWAAVLAALFLGAGTLMIVEGRRRQE</sequence>
<dbReference type="Proteomes" id="UP000231693">
    <property type="component" value="Unassembled WGS sequence"/>
</dbReference>
<feature type="domain" description="DUF5979" evidence="3">
    <location>
        <begin position="1821"/>
        <end position="1908"/>
    </location>
</feature>
<feature type="transmembrane region" description="Helical" evidence="2">
    <location>
        <begin position="2767"/>
        <end position="2791"/>
    </location>
</feature>
<dbReference type="EMBL" id="PGFE01000002">
    <property type="protein sequence ID" value="PJJ74383.1"/>
    <property type="molecule type" value="Genomic_DNA"/>
</dbReference>
<keyword evidence="2" id="KW-1133">Transmembrane helix</keyword>
<feature type="region of interest" description="Disordered" evidence="1">
    <location>
        <begin position="1128"/>
        <end position="1153"/>
    </location>
</feature>
<feature type="region of interest" description="Disordered" evidence="1">
    <location>
        <begin position="1651"/>
        <end position="1690"/>
    </location>
</feature>
<feature type="region of interest" description="Disordered" evidence="1">
    <location>
        <begin position="2482"/>
        <end position="2512"/>
    </location>
</feature>
<comment type="caution">
    <text evidence="4">The sequence shown here is derived from an EMBL/GenBank/DDBJ whole genome shotgun (WGS) entry which is preliminary data.</text>
</comment>
<protein>
    <recommendedName>
        <fullName evidence="3">DUF5979 domain-containing protein</fullName>
    </recommendedName>
</protein>
<keyword evidence="5" id="KW-1185">Reference proteome</keyword>
<accession>A0A2M9CR37</accession>
<dbReference type="Pfam" id="PF19407">
    <property type="entry name" value="DUF5979"/>
    <property type="match status" value="8"/>
</dbReference>
<feature type="domain" description="DUF5979" evidence="3">
    <location>
        <begin position="2640"/>
        <end position="2755"/>
    </location>
</feature>
<evidence type="ECO:0000256" key="1">
    <source>
        <dbReference type="SAM" id="MobiDB-lite"/>
    </source>
</evidence>
<feature type="domain" description="DUF5979" evidence="3">
    <location>
        <begin position="1925"/>
        <end position="2047"/>
    </location>
</feature>
<feature type="domain" description="DUF5979" evidence="3">
    <location>
        <begin position="2319"/>
        <end position="2404"/>
    </location>
</feature>
<feature type="domain" description="DUF5979" evidence="3">
    <location>
        <begin position="2529"/>
        <end position="2634"/>
    </location>
</feature>
<feature type="domain" description="DUF5979" evidence="3">
    <location>
        <begin position="2052"/>
        <end position="2154"/>
    </location>
</feature>
<feature type="domain" description="DUF5979" evidence="3">
    <location>
        <begin position="2159"/>
        <end position="2274"/>
    </location>
</feature>